<accession>A0A3B0VCN7</accession>
<dbReference type="EMBL" id="UOEX01000250">
    <property type="protein sequence ID" value="VAW38470.1"/>
    <property type="molecule type" value="Genomic_DNA"/>
</dbReference>
<gene>
    <name evidence="1" type="ORF">MNBD_DELTA03-444</name>
</gene>
<reference evidence="1" key="1">
    <citation type="submission" date="2018-06" db="EMBL/GenBank/DDBJ databases">
        <authorList>
            <person name="Zhirakovskaya E."/>
        </authorList>
    </citation>
    <scope>NUCLEOTIDE SEQUENCE</scope>
</reference>
<name>A0A3B0VCN7_9ZZZZ</name>
<dbReference type="AlphaFoldDB" id="A0A3B0VCN7"/>
<organism evidence="1">
    <name type="scientific">hydrothermal vent metagenome</name>
    <dbReference type="NCBI Taxonomy" id="652676"/>
    <lineage>
        <taxon>unclassified sequences</taxon>
        <taxon>metagenomes</taxon>
        <taxon>ecological metagenomes</taxon>
    </lineage>
</organism>
<evidence type="ECO:0000313" key="1">
    <source>
        <dbReference type="EMBL" id="VAW38470.1"/>
    </source>
</evidence>
<proteinExistence type="predicted"/>
<sequence>MAARRITEPQPLEILERQSAVMPLKRLRIHDKSRHLAGLCLLRVETELDHDALSRAIINSCEEQGGFCLADGGRAADSGRDRGLRAPVSTPCQVSVEEKIQLFGFLKKR</sequence>
<protein>
    <submittedName>
        <fullName evidence="1">Uncharacterized protein</fullName>
    </submittedName>
</protein>